<feature type="domain" description="BBS2 GAE" evidence="9">
    <location>
        <begin position="436"/>
        <end position="521"/>
    </location>
</feature>
<evidence type="ECO:0000259" key="12">
    <source>
        <dbReference type="Pfam" id="PF23353"/>
    </source>
</evidence>
<comment type="caution">
    <text evidence="13">The sequence shown here is derived from an EMBL/GenBank/DDBJ whole genome shotgun (WGS) entry which is preliminary data.</text>
</comment>
<evidence type="ECO:0000259" key="9">
    <source>
        <dbReference type="Pfam" id="PF14782"/>
    </source>
</evidence>
<keyword evidence="7" id="KW-0732">Signal</keyword>
<sequence length="758" mass="85228">MSRWRVRWRAFFSLTASTEFLRLTKLNQFVYSIMQPIYTFNLHHPVVAGCVTLGYYDGTHPSLTAATASDKIFIHSPHKKLSGSSGRICSSDASKEVVMLNLNQTITCIQSGQLDPESERDFLVVGSPRSILVYDVENNMDIFYKEVPEGVKVLTIGRLGKMGKPVVIAGGNCTIVGFDFQGNEVFWTITGDVVCSLALLDFDSDNFNELIVGSTDYDIRVFKDDEIMGELTETEAVTSLTPLQKTCFGYGLSNGTIGVYEKLQRLWRIKSKNKAITVFNYDIDGDGLDELIIGWSNGKVDGRNCRTGEVVFKDNFSSAVAGIVAGDYRLNGGRDLICCSVTGEVRGYQTNKVLRAPGRRVNYGHDAVRELFSKKQNLLLELSNYKESSNQAAEVVKAKIPVRFSLFNLKNTKNLHFLQMQTKLQCVVALNEKDLEKPHIDVTLFTNNDTVIRAVLVFCEGIFQGESHVLHPRDWELTRSVTVPITPVSNIPVDLHIKALIGQIDSTNFHLFELSRQLPRFAMLQLLKGKHEKPKSYSTFIVKERIQRIILWVNQNFLLQTEVTLAGLELELFFKALPTNKLVVFCVGSDNKITIFCDNMGLVGEITQSLANFLNVNDLEARAEFPNVEEKMKMLMHNMVELNEVRLQLSTDMASCLDSIRSHVIRIEDARIIEDVEGVLKWTTALATCNSDILKSYKVRNNNHEDLVKSLKQINKCIEQSSKLRVGKPQARLVELCRAAVKNNNVPAILRIFKTGIN</sequence>
<dbReference type="Pfam" id="PF23350">
    <property type="entry name" value="BBS2_pf"/>
    <property type="match status" value="1"/>
</dbReference>
<gene>
    <name evidence="13" type="ORF">CLODIP_2_CD07324</name>
</gene>
<feature type="domain" description="BBS2 platform" evidence="11">
    <location>
        <begin position="531"/>
        <end position="614"/>
    </location>
</feature>
<dbReference type="GO" id="GO:0034464">
    <property type="term" value="C:BBSome"/>
    <property type="evidence" value="ECO:0007669"/>
    <property type="project" value="InterPro"/>
</dbReference>
<dbReference type="Pfam" id="PF14783">
    <property type="entry name" value="BBS2_Mid"/>
    <property type="match status" value="1"/>
</dbReference>
<dbReference type="PANTHER" id="PTHR32465">
    <property type="entry name" value="BARDET-BIEDL SYNDROME 2 PROTEIN"/>
    <property type="match status" value="1"/>
</dbReference>
<comment type="subcellular location">
    <subcellularLocation>
        <location evidence="1">Cell projection</location>
        <location evidence="1">Cilium</location>
    </subcellularLocation>
    <subcellularLocation>
        <location evidence="2">Cytoplasm</location>
        <location evidence="2">Cytoskeleton</location>
    </subcellularLocation>
</comment>
<keyword evidence="14" id="KW-1185">Reference proteome</keyword>
<evidence type="ECO:0008006" key="15">
    <source>
        <dbReference type="Google" id="ProtNLM"/>
    </source>
</evidence>
<dbReference type="InterPro" id="IPR029430">
    <property type="entry name" value="BBS2_N"/>
</dbReference>
<dbReference type="InterPro" id="IPR036322">
    <property type="entry name" value="WD40_repeat_dom_sf"/>
</dbReference>
<dbReference type="InterPro" id="IPR055380">
    <property type="entry name" value="BBS2_hp_dom"/>
</dbReference>
<evidence type="ECO:0000256" key="3">
    <source>
        <dbReference type="ARBA" id="ARBA00022490"/>
    </source>
</evidence>
<feature type="domain" description="Ciliary BBSome complex subunit 2 N-terminal" evidence="8">
    <location>
        <begin position="52"/>
        <end position="157"/>
    </location>
</feature>
<protein>
    <recommendedName>
        <fullName evidence="15">Bardet-Biedl syndrome 2 protein homolog</fullName>
    </recommendedName>
</protein>
<keyword evidence="6" id="KW-0966">Cell projection</keyword>
<dbReference type="GO" id="GO:0016020">
    <property type="term" value="C:membrane"/>
    <property type="evidence" value="ECO:0007669"/>
    <property type="project" value="TreeGrafter"/>
</dbReference>
<proteinExistence type="predicted"/>
<dbReference type="GO" id="GO:1905515">
    <property type="term" value="P:non-motile cilium assembly"/>
    <property type="evidence" value="ECO:0007669"/>
    <property type="project" value="InterPro"/>
</dbReference>
<accession>A0A8S1CIG1</accession>
<dbReference type="InterPro" id="IPR016616">
    <property type="entry name" value="Bardet-Biedl_syndrome_2_prot"/>
</dbReference>
<dbReference type="PANTHER" id="PTHR32465:SF0">
    <property type="entry name" value="BARDET-BIEDL SYNDROME 2 PROTEIN"/>
    <property type="match status" value="1"/>
</dbReference>
<evidence type="ECO:0000256" key="4">
    <source>
        <dbReference type="ARBA" id="ARBA00023069"/>
    </source>
</evidence>
<dbReference type="GO" id="GO:0031514">
    <property type="term" value="C:motile cilium"/>
    <property type="evidence" value="ECO:0007669"/>
    <property type="project" value="TreeGrafter"/>
</dbReference>
<dbReference type="AlphaFoldDB" id="A0A8S1CIG1"/>
<evidence type="ECO:0000256" key="2">
    <source>
        <dbReference type="ARBA" id="ARBA00004245"/>
    </source>
</evidence>
<keyword evidence="4" id="KW-0969">Cilium</keyword>
<dbReference type="EMBL" id="CADEPI010000043">
    <property type="protein sequence ID" value="CAB3369139.1"/>
    <property type="molecule type" value="Genomic_DNA"/>
</dbReference>
<dbReference type="FunFam" id="2.130.10.10:FF:000967">
    <property type="entry name" value="Bardet-Biedl syndrome 2 protein homolog"/>
    <property type="match status" value="1"/>
</dbReference>
<keyword evidence="3" id="KW-0963">Cytoplasm</keyword>
<evidence type="ECO:0000313" key="14">
    <source>
        <dbReference type="Proteomes" id="UP000494165"/>
    </source>
</evidence>
<evidence type="ECO:0000256" key="5">
    <source>
        <dbReference type="ARBA" id="ARBA00023212"/>
    </source>
</evidence>
<dbReference type="Pfam" id="PF23353">
    <property type="entry name" value="BBS2_hp"/>
    <property type="match status" value="1"/>
</dbReference>
<evidence type="ECO:0000256" key="6">
    <source>
        <dbReference type="ARBA" id="ARBA00023273"/>
    </source>
</evidence>
<organism evidence="13 14">
    <name type="scientific">Cloeon dipterum</name>
    <dbReference type="NCBI Taxonomy" id="197152"/>
    <lineage>
        <taxon>Eukaryota</taxon>
        <taxon>Metazoa</taxon>
        <taxon>Ecdysozoa</taxon>
        <taxon>Arthropoda</taxon>
        <taxon>Hexapoda</taxon>
        <taxon>Insecta</taxon>
        <taxon>Pterygota</taxon>
        <taxon>Palaeoptera</taxon>
        <taxon>Ephemeroptera</taxon>
        <taxon>Pisciforma</taxon>
        <taxon>Baetidae</taxon>
        <taxon>Cloeon</taxon>
    </lineage>
</organism>
<dbReference type="GO" id="GO:0043005">
    <property type="term" value="C:neuron projection"/>
    <property type="evidence" value="ECO:0007669"/>
    <property type="project" value="TreeGrafter"/>
</dbReference>
<dbReference type="GO" id="GO:0036064">
    <property type="term" value="C:ciliary basal body"/>
    <property type="evidence" value="ECO:0007669"/>
    <property type="project" value="TreeGrafter"/>
</dbReference>
<dbReference type="Pfam" id="PF14781">
    <property type="entry name" value="BBS2_N"/>
    <property type="match status" value="1"/>
</dbReference>
<evidence type="ECO:0000256" key="7">
    <source>
        <dbReference type="SAM" id="SignalP"/>
    </source>
</evidence>
<evidence type="ECO:0000313" key="13">
    <source>
        <dbReference type="EMBL" id="CAB3369139.1"/>
    </source>
</evidence>
<feature type="domain" description="Ciliary BBSome complex subunit 2 middle region" evidence="10">
    <location>
        <begin position="196"/>
        <end position="303"/>
    </location>
</feature>
<evidence type="ECO:0000256" key="1">
    <source>
        <dbReference type="ARBA" id="ARBA00004138"/>
    </source>
</evidence>
<evidence type="ECO:0000259" key="8">
    <source>
        <dbReference type="Pfam" id="PF14781"/>
    </source>
</evidence>
<evidence type="ECO:0000259" key="10">
    <source>
        <dbReference type="Pfam" id="PF14783"/>
    </source>
</evidence>
<dbReference type="InterPro" id="IPR029429">
    <property type="entry name" value="BBS2_Mid"/>
</dbReference>
<reference evidence="13 14" key="1">
    <citation type="submission" date="2020-04" db="EMBL/GenBank/DDBJ databases">
        <authorList>
            <person name="Alioto T."/>
            <person name="Alioto T."/>
            <person name="Gomez Garrido J."/>
        </authorList>
    </citation>
    <scope>NUCLEOTIDE SEQUENCE [LARGE SCALE GENOMIC DNA]</scope>
</reference>
<dbReference type="InterPro" id="IPR029333">
    <property type="entry name" value="BBS2_GAE_dom"/>
</dbReference>
<dbReference type="Proteomes" id="UP000494165">
    <property type="component" value="Unassembled WGS sequence"/>
</dbReference>
<feature type="chain" id="PRO_5035731432" description="Bardet-Biedl syndrome 2 protein homolog" evidence="7">
    <location>
        <begin position="18"/>
        <end position="758"/>
    </location>
</feature>
<dbReference type="PIRSF" id="PIRSF013684">
    <property type="entry name" value="BBS2"/>
    <property type="match status" value="1"/>
</dbReference>
<feature type="domain" description="BBS2 hairpin" evidence="12">
    <location>
        <begin position="626"/>
        <end position="723"/>
    </location>
</feature>
<dbReference type="OrthoDB" id="2120021at2759"/>
<name>A0A8S1CIG1_9INSE</name>
<dbReference type="SUPFAM" id="SSF50978">
    <property type="entry name" value="WD40 repeat-like"/>
    <property type="match status" value="1"/>
</dbReference>
<evidence type="ECO:0000259" key="11">
    <source>
        <dbReference type="Pfam" id="PF23350"/>
    </source>
</evidence>
<feature type="signal peptide" evidence="7">
    <location>
        <begin position="1"/>
        <end position="17"/>
    </location>
</feature>
<keyword evidence="5" id="KW-0206">Cytoskeleton</keyword>
<dbReference type="InterPro" id="IPR055379">
    <property type="entry name" value="BBS2_pf_dom"/>
</dbReference>
<dbReference type="Pfam" id="PF14782">
    <property type="entry name" value="BBS2_GAE"/>
    <property type="match status" value="1"/>
</dbReference>